<dbReference type="PANTHER" id="PTHR15348">
    <property type="entry name" value="AT-RICH INTERACTIVE DOMAIN-CONTAINING PROTEIN ARID DOMAIN- CONTAINING PROTEIN DEAD RINGER PROTEIN B-CELL REGULATOR OF IGH TRANSCRIPTION BRIGHT"/>
    <property type="match status" value="1"/>
</dbReference>
<evidence type="ECO:0000259" key="13">
    <source>
        <dbReference type="PROSITE" id="PS51011"/>
    </source>
</evidence>
<evidence type="ECO:0000256" key="3">
    <source>
        <dbReference type="ARBA" id="ARBA00022990"/>
    </source>
</evidence>
<feature type="domain" description="ARID" evidence="13">
    <location>
        <begin position="270"/>
        <end position="362"/>
    </location>
</feature>
<dbReference type="AlphaFoldDB" id="A0A498MDK7"/>
<evidence type="ECO:0000256" key="5">
    <source>
        <dbReference type="ARBA" id="ARBA00023125"/>
    </source>
</evidence>
<keyword evidence="3" id="KW-0007">Acetylation</keyword>
<evidence type="ECO:0000256" key="12">
    <source>
        <dbReference type="SAM" id="Phobius"/>
    </source>
</evidence>
<organism evidence="15 16">
    <name type="scientific">Labeo rohita</name>
    <name type="common">Indian major carp</name>
    <name type="synonym">Cyprinus rohita</name>
    <dbReference type="NCBI Taxonomy" id="84645"/>
    <lineage>
        <taxon>Eukaryota</taxon>
        <taxon>Metazoa</taxon>
        <taxon>Chordata</taxon>
        <taxon>Craniata</taxon>
        <taxon>Vertebrata</taxon>
        <taxon>Euteleostomi</taxon>
        <taxon>Actinopterygii</taxon>
        <taxon>Neopterygii</taxon>
        <taxon>Teleostei</taxon>
        <taxon>Ostariophysi</taxon>
        <taxon>Cypriniformes</taxon>
        <taxon>Cyprinidae</taxon>
        <taxon>Labeoninae</taxon>
        <taxon>Labeonini</taxon>
        <taxon>Labeo</taxon>
    </lineage>
</organism>
<feature type="transmembrane region" description="Helical" evidence="12">
    <location>
        <begin position="569"/>
        <end position="591"/>
    </location>
</feature>
<evidence type="ECO:0000256" key="9">
    <source>
        <dbReference type="RuleBase" id="RU369100"/>
    </source>
</evidence>
<feature type="compositionally biased region" description="Low complexity" evidence="11">
    <location>
        <begin position="397"/>
        <end position="408"/>
    </location>
</feature>
<feature type="compositionally biased region" description="Basic and acidic residues" evidence="11">
    <location>
        <begin position="123"/>
        <end position="140"/>
    </location>
</feature>
<feature type="region of interest" description="Disordered" evidence="11">
    <location>
        <begin position="191"/>
        <end position="256"/>
    </location>
</feature>
<dbReference type="InterPro" id="IPR045147">
    <property type="entry name" value="ARI3A/B/C"/>
</dbReference>
<dbReference type="PANTHER" id="PTHR15348:SF30">
    <property type="entry name" value="AT-RICH INTERACTIVE DOMAIN-CONTAINING PROTEIN 3"/>
    <property type="match status" value="1"/>
</dbReference>
<dbReference type="InterPro" id="IPR036431">
    <property type="entry name" value="ARID_dom_sf"/>
</dbReference>
<dbReference type="GO" id="GO:0003677">
    <property type="term" value="F:DNA binding"/>
    <property type="evidence" value="ECO:0007669"/>
    <property type="project" value="UniProtKB-UniRule"/>
</dbReference>
<gene>
    <name evidence="15" type="ORF">ROHU_007480</name>
</gene>
<feature type="region of interest" description="Disordered" evidence="11">
    <location>
        <begin position="89"/>
        <end position="169"/>
    </location>
</feature>
<feature type="region of interest" description="Disordered" evidence="11">
    <location>
        <begin position="397"/>
        <end position="424"/>
    </location>
</feature>
<keyword evidence="16" id="KW-1185">Reference proteome</keyword>
<keyword evidence="2" id="KW-0597">Phosphoprotein</keyword>
<keyword evidence="4 9" id="KW-0805">Transcription regulation</keyword>
<evidence type="ECO:0000256" key="11">
    <source>
        <dbReference type="SAM" id="MobiDB-lite"/>
    </source>
</evidence>
<dbReference type="FunFam" id="1.10.150.60:FF:000008">
    <property type="entry name" value="Putative AT-rich interactive domain-containing protein 3B"/>
    <property type="match status" value="1"/>
</dbReference>
<proteinExistence type="predicted"/>
<reference evidence="15 16" key="1">
    <citation type="submission" date="2018-03" db="EMBL/GenBank/DDBJ databases">
        <title>Draft genome sequence of Rohu Carp (Labeo rohita).</title>
        <authorList>
            <person name="Das P."/>
            <person name="Kushwaha B."/>
            <person name="Joshi C.G."/>
            <person name="Kumar D."/>
            <person name="Nagpure N.S."/>
            <person name="Sahoo L."/>
            <person name="Das S.P."/>
            <person name="Bit A."/>
            <person name="Patnaik S."/>
            <person name="Meher P.K."/>
            <person name="Jayasankar P."/>
            <person name="Koringa P.G."/>
            <person name="Patel N.V."/>
            <person name="Hinsu A.T."/>
            <person name="Kumar R."/>
            <person name="Pandey M."/>
            <person name="Agarwal S."/>
            <person name="Srivastava S."/>
            <person name="Singh M."/>
            <person name="Iquebal M.A."/>
            <person name="Jaiswal S."/>
            <person name="Angadi U.B."/>
            <person name="Kumar N."/>
            <person name="Raza M."/>
            <person name="Shah T.M."/>
            <person name="Rai A."/>
            <person name="Jena J.K."/>
        </authorList>
    </citation>
    <scope>NUCLEOTIDE SEQUENCE [LARGE SCALE GENOMIC DNA]</scope>
    <source>
        <strain evidence="15">DASCIFA01</strain>
        <tissue evidence="15">Testis</tissue>
    </source>
</reference>
<dbReference type="SMART" id="SM01014">
    <property type="entry name" value="ARID"/>
    <property type="match status" value="1"/>
</dbReference>
<evidence type="ECO:0000256" key="4">
    <source>
        <dbReference type="ARBA" id="ARBA00023015"/>
    </source>
</evidence>
<comment type="subcellular location">
    <subcellularLocation>
        <location evidence="9">Nucleus</location>
    </subcellularLocation>
</comment>
<sequence>MVDNSSSSKAQVPSLSQDSGLASAFSQAAFGSVAGVKLEAVMEQLQRQQQAKLEMERKERHLREAHILYAQQLAAQQAIMASARAQGTPLTPDFYSKNSRDRALKGGQGPQAVRGPMNAGPDQVHEEDPADEMDRGRGSEGDEDDDDEMMDGDDGSEEEESEGLEFLRKQSLALQQASVGVPPYPFPVYAASPSAAKKRPLSPTTKVKDEPEDSLSDQQSFNTPNGLADWSLDDSFKQNGNSSWNEEGEGGRSRGEASRDFAKLYELDNDPKRKEFLDDLFAYMQKRGTPVNRIPIMAKQVLDLYMLYKLVTEKGGLVEVINKKIWREITKGLNLPTSITSAAFTLRTQYMKYLYPYECEKKGLSSPGELQAAIDSNRREGRRPGYSNSLYRFSPSPSASAPHLLSPPKMHLPATAHNGLQATPSPALKKATVPEDGPASMLPGRLPLALALGHQQQLARAATLEQLRERLETGMGAGVVNAGASALEGPERKMARLAEEQQRLLQQAFQQNLLAMASQVNPANLRMNNATNTREEKQDLSLSISSNGSASITVSVEVNGIIYSVHLQILLSVGLVVLCFSLILGCVICWLKTRRKPPEDKTVGTPSHPDSVDHTTVAAGPLSGTTITNLQYEELEGEIQDYPSAFESSTPSDEELTAVSGVNKSCFQMRRLSSPTVSMASGRSSLPSFPRLSLLTKTRKVLERHCSVAGDSYSFSEHRRLTIPNPRSPCALSPLQTQGLLQDEPLIPNYGSNYCSETSDPFLHFTLTFSSTQNTLTVSLLGITGAVYCLEEVTVKARLPPIYPGPLDISAQDYNLSSGLYKKNLVINVGSLEGLKSCMLRLAIFMQDDPKTSLFEELEVCCSSLDWTPDRPVNCVRQLREVVDKSKKDTS</sequence>
<keyword evidence="7 9" id="KW-0539">Nucleus</keyword>
<feature type="compositionally biased region" description="Acidic residues" evidence="11">
    <location>
        <begin position="141"/>
        <end position="163"/>
    </location>
</feature>
<dbReference type="Gene3D" id="1.10.150.60">
    <property type="entry name" value="ARID DNA-binding domain"/>
    <property type="match status" value="1"/>
</dbReference>
<dbReference type="Proteomes" id="UP000290572">
    <property type="component" value="Unassembled WGS sequence"/>
</dbReference>
<evidence type="ECO:0000256" key="2">
    <source>
        <dbReference type="ARBA" id="ARBA00022553"/>
    </source>
</evidence>
<dbReference type="CDD" id="cd16879">
    <property type="entry name" value="ARID_ARID3B"/>
    <property type="match status" value="1"/>
</dbReference>
<feature type="coiled-coil region" evidence="10">
    <location>
        <begin position="38"/>
        <end position="65"/>
    </location>
</feature>
<keyword evidence="6" id="KW-0804">Transcription</keyword>
<protein>
    <recommendedName>
        <fullName evidence="9">AT-rich interactive domain-containing protein 3</fullName>
        <shortName evidence="9">ARID domain-containing protein</shortName>
    </recommendedName>
</protein>
<dbReference type="SUPFAM" id="SSF46774">
    <property type="entry name" value="ARID-like"/>
    <property type="match status" value="1"/>
</dbReference>
<comment type="caution">
    <text evidence="15">The sequence shown here is derived from an EMBL/GenBank/DDBJ whole genome shotgun (WGS) entry which is preliminary data.</text>
</comment>
<dbReference type="Pfam" id="PF01388">
    <property type="entry name" value="ARID"/>
    <property type="match status" value="1"/>
</dbReference>
<keyword evidence="12" id="KW-1133">Transmembrane helix</keyword>
<feature type="compositionally biased region" description="Polar residues" evidence="11">
    <location>
        <begin position="216"/>
        <end position="225"/>
    </location>
</feature>
<comment type="subunit">
    <text evidence="8">Heterodimer with ARID3A. Interacts with unphosphorylated RB1.</text>
</comment>
<keyword evidence="10" id="KW-0175">Coiled coil</keyword>
<dbReference type="GO" id="GO:0005634">
    <property type="term" value="C:nucleus"/>
    <property type="evidence" value="ECO:0007669"/>
    <property type="project" value="UniProtKB-SubCell"/>
</dbReference>
<feature type="region of interest" description="Disordered" evidence="11">
    <location>
        <begin position="597"/>
        <end position="619"/>
    </location>
</feature>
<evidence type="ECO:0000256" key="1">
    <source>
        <dbReference type="ARBA" id="ARBA00022481"/>
    </source>
</evidence>
<dbReference type="EMBL" id="QBIY01012686">
    <property type="protein sequence ID" value="RXN19081.1"/>
    <property type="molecule type" value="Genomic_DNA"/>
</dbReference>
<keyword evidence="12" id="KW-0812">Transmembrane</keyword>
<accession>A0A498MDK7</accession>
<keyword evidence="12" id="KW-0472">Membrane</keyword>
<comment type="function">
    <text evidence="9">Transcription factor.</text>
</comment>
<feature type="domain" description="REKLES" evidence="14">
    <location>
        <begin position="475"/>
        <end position="574"/>
    </location>
</feature>
<dbReference type="STRING" id="84645.A0A498MDK7"/>
<evidence type="ECO:0000256" key="6">
    <source>
        <dbReference type="ARBA" id="ARBA00023163"/>
    </source>
</evidence>
<evidence type="ECO:0000313" key="15">
    <source>
        <dbReference type="EMBL" id="RXN19081.1"/>
    </source>
</evidence>
<name>A0A498MDK7_LABRO</name>
<evidence type="ECO:0000256" key="10">
    <source>
        <dbReference type="SAM" id="Coils"/>
    </source>
</evidence>
<evidence type="ECO:0000259" key="14">
    <source>
        <dbReference type="PROSITE" id="PS51486"/>
    </source>
</evidence>
<evidence type="ECO:0000256" key="7">
    <source>
        <dbReference type="ARBA" id="ARBA00023242"/>
    </source>
</evidence>
<dbReference type="SMART" id="SM00501">
    <property type="entry name" value="BRIGHT"/>
    <property type="match status" value="1"/>
</dbReference>
<keyword evidence="5 9" id="KW-0238">DNA-binding</keyword>
<evidence type="ECO:0000256" key="8">
    <source>
        <dbReference type="ARBA" id="ARBA00062449"/>
    </source>
</evidence>
<dbReference type="GO" id="GO:0006357">
    <property type="term" value="P:regulation of transcription by RNA polymerase II"/>
    <property type="evidence" value="ECO:0007669"/>
    <property type="project" value="InterPro"/>
</dbReference>
<dbReference type="InterPro" id="IPR023334">
    <property type="entry name" value="REKLES_domain"/>
</dbReference>
<dbReference type="PROSITE" id="PS51011">
    <property type="entry name" value="ARID"/>
    <property type="match status" value="1"/>
</dbReference>
<dbReference type="InterPro" id="IPR001606">
    <property type="entry name" value="ARID_dom"/>
</dbReference>
<evidence type="ECO:0000313" key="16">
    <source>
        <dbReference type="Proteomes" id="UP000290572"/>
    </source>
</evidence>
<dbReference type="PROSITE" id="PS51486">
    <property type="entry name" value="REKLES"/>
    <property type="match status" value="1"/>
</dbReference>
<keyword evidence="1" id="KW-0488">Methylation</keyword>